<dbReference type="Proteomes" id="UP001221757">
    <property type="component" value="Unassembled WGS sequence"/>
</dbReference>
<keyword evidence="2" id="KW-1185">Reference proteome</keyword>
<evidence type="ECO:0000313" key="2">
    <source>
        <dbReference type="Proteomes" id="UP001221757"/>
    </source>
</evidence>
<name>A0AAD7C9A0_MYCRO</name>
<protein>
    <submittedName>
        <fullName evidence="1">Uncharacterized protein</fullName>
    </submittedName>
</protein>
<comment type="caution">
    <text evidence="1">The sequence shown here is derived from an EMBL/GenBank/DDBJ whole genome shotgun (WGS) entry which is preliminary data.</text>
</comment>
<sequence>MRKESPQHRSTCSVLFPSSRGALPLLAFLLSKMSFYYSHAQQMRTAAFNITITDGTFNVLERPRSPPSDFRSVRLGDLNLLTQTGNEDELTSPVVERRGPRLVRRKVIVGTRKVYRARIFGSQDPMTAVLYEGSQFEKWKAEAKRRQSVRLPFVLQLFGVTESRDVNALIYHDGKLITITQFRQLHRGSPLVTQYIEYQMVRDQDSNPKAQDDAHAGSYTGPYIHPTPSIRMSTGRLCYHDLGLPLDGFPSGYISADLIPWEMTFSITPGTRDIEQQLFSRMDMCDIHTLLMLYPSYGHVELSIHDRIPFCGRLATAGGDLLDFHVHFPDSERSKVEPHVHPWRVYDPPIGTDITVLDTQWTRITLPADNLSFGSYISIPDIRRYTMRESWISQAPCLLESGIATGVKLDDLLLINTVELVMQLDCPNQNTDPASNLPYLFVSLPAGRFEEAGSNWLDILPADQRCY</sequence>
<organism evidence="1 2">
    <name type="scientific">Mycena rosella</name>
    <name type="common">Pink bonnet</name>
    <name type="synonym">Agaricus rosellus</name>
    <dbReference type="NCBI Taxonomy" id="1033263"/>
    <lineage>
        <taxon>Eukaryota</taxon>
        <taxon>Fungi</taxon>
        <taxon>Dikarya</taxon>
        <taxon>Basidiomycota</taxon>
        <taxon>Agaricomycotina</taxon>
        <taxon>Agaricomycetes</taxon>
        <taxon>Agaricomycetidae</taxon>
        <taxon>Agaricales</taxon>
        <taxon>Marasmiineae</taxon>
        <taxon>Mycenaceae</taxon>
        <taxon>Mycena</taxon>
    </lineage>
</organism>
<gene>
    <name evidence="1" type="ORF">B0H17DRAFT_1148786</name>
</gene>
<dbReference type="AlphaFoldDB" id="A0AAD7C9A0"/>
<dbReference type="EMBL" id="JARKIE010000416">
    <property type="protein sequence ID" value="KAJ7642565.1"/>
    <property type="molecule type" value="Genomic_DNA"/>
</dbReference>
<accession>A0AAD7C9A0</accession>
<reference evidence="1" key="1">
    <citation type="submission" date="2023-03" db="EMBL/GenBank/DDBJ databases">
        <title>Massive genome expansion in bonnet fungi (Mycena s.s.) driven by repeated elements and novel gene families across ecological guilds.</title>
        <authorList>
            <consortium name="Lawrence Berkeley National Laboratory"/>
            <person name="Harder C.B."/>
            <person name="Miyauchi S."/>
            <person name="Viragh M."/>
            <person name="Kuo A."/>
            <person name="Thoen E."/>
            <person name="Andreopoulos B."/>
            <person name="Lu D."/>
            <person name="Skrede I."/>
            <person name="Drula E."/>
            <person name="Henrissat B."/>
            <person name="Morin E."/>
            <person name="Kohler A."/>
            <person name="Barry K."/>
            <person name="LaButti K."/>
            <person name="Morin E."/>
            <person name="Salamov A."/>
            <person name="Lipzen A."/>
            <person name="Mereny Z."/>
            <person name="Hegedus B."/>
            <person name="Baldrian P."/>
            <person name="Stursova M."/>
            <person name="Weitz H."/>
            <person name="Taylor A."/>
            <person name="Grigoriev I.V."/>
            <person name="Nagy L.G."/>
            <person name="Martin F."/>
            <person name="Kauserud H."/>
        </authorList>
    </citation>
    <scope>NUCLEOTIDE SEQUENCE</scope>
    <source>
        <strain evidence="1">CBHHK067</strain>
    </source>
</reference>
<evidence type="ECO:0000313" key="1">
    <source>
        <dbReference type="EMBL" id="KAJ7642565.1"/>
    </source>
</evidence>
<proteinExistence type="predicted"/>